<dbReference type="AlphaFoldDB" id="A0A4Y3PB60"/>
<evidence type="ECO:0000313" key="1">
    <source>
        <dbReference type="EMBL" id="GEB30687.1"/>
    </source>
</evidence>
<protein>
    <submittedName>
        <fullName evidence="1">Uncharacterized protein</fullName>
    </submittedName>
</protein>
<accession>A0A4Y3PB60</accession>
<evidence type="ECO:0000313" key="2">
    <source>
        <dbReference type="Proteomes" id="UP000316882"/>
    </source>
</evidence>
<dbReference type="Proteomes" id="UP000316882">
    <property type="component" value="Unassembled WGS sequence"/>
</dbReference>
<name>A0A4Y3PB60_BREPA</name>
<keyword evidence="2" id="KW-1185">Reference proteome</keyword>
<sequence length="66" mass="7534">MLSGSGERYLAESGMNGAQKEGVCGIGAIWVVTRLFNRPYVYMTRGDFLLSRTTLIRYRRTTNLRE</sequence>
<organism evidence="1 2">
    <name type="scientific">Brevibacillus parabrevis</name>
    <dbReference type="NCBI Taxonomy" id="54914"/>
    <lineage>
        <taxon>Bacteria</taxon>
        <taxon>Bacillati</taxon>
        <taxon>Bacillota</taxon>
        <taxon>Bacilli</taxon>
        <taxon>Bacillales</taxon>
        <taxon>Paenibacillaceae</taxon>
        <taxon>Brevibacillus</taxon>
    </lineage>
</organism>
<dbReference type="EMBL" id="BJMH01000001">
    <property type="protein sequence ID" value="GEB30687.1"/>
    <property type="molecule type" value="Genomic_DNA"/>
</dbReference>
<comment type="caution">
    <text evidence="1">The sequence shown here is derived from an EMBL/GenBank/DDBJ whole genome shotgun (WGS) entry which is preliminary data.</text>
</comment>
<dbReference type="STRING" id="54914.AV540_16465"/>
<proteinExistence type="predicted"/>
<reference evidence="1 2" key="1">
    <citation type="submission" date="2019-06" db="EMBL/GenBank/DDBJ databases">
        <title>Whole genome shotgun sequence of Brevibacillus parabrevis NBRC 12334.</title>
        <authorList>
            <person name="Hosoyama A."/>
            <person name="Uohara A."/>
            <person name="Ohji S."/>
            <person name="Ichikawa N."/>
        </authorList>
    </citation>
    <scope>NUCLEOTIDE SEQUENCE [LARGE SCALE GENOMIC DNA]</scope>
    <source>
        <strain evidence="1 2">NBRC 12334</strain>
    </source>
</reference>
<gene>
    <name evidence="1" type="ORF">BPA01_02670</name>
</gene>